<evidence type="ECO:0000313" key="2">
    <source>
        <dbReference type="EMBL" id="KAF8437503.1"/>
    </source>
</evidence>
<keyword evidence="3" id="KW-1185">Reference proteome</keyword>
<feature type="compositionally biased region" description="Basic and acidic residues" evidence="1">
    <location>
        <begin position="60"/>
        <end position="113"/>
    </location>
</feature>
<dbReference type="Proteomes" id="UP001194468">
    <property type="component" value="Unassembled WGS sequence"/>
</dbReference>
<dbReference type="EMBL" id="WHUW01000018">
    <property type="protein sequence ID" value="KAF8437503.1"/>
    <property type="molecule type" value="Genomic_DNA"/>
</dbReference>
<comment type="caution">
    <text evidence="2">The sequence shown here is derived from an EMBL/GenBank/DDBJ whole genome shotgun (WGS) entry which is preliminary data.</text>
</comment>
<dbReference type="AlphaFoldDB" id="A0AAD4GCU7"/>
<gene>
    <name evidence="2" type="ORF">L210DRAFT_3545837</name>
</gene>
<organism evidence="2 3">
    <name type="scientific">Boletus edulis BED1</name>
    <dbReference type="NCBI Taxonomy" id="1328754"/>
    <lineage>
        <taxon>Eukaryota</taxon>
        <taxon>Fungi</taxon>
        <taxon>Dikarya</taxon>
        <taxon>Basidiomycota</taxon>
        <taxon>Agaricomycotina</taxon>
        <taxon>Agaricomycetes</taxon>
        <taxon>Agaricomycetidae</taxon>
        <taxon>Boletales</taxon>
        <taxon>Boletineae</taxon>
        <taxon>Boletaceae</taxon>
        <taxon>Boletoideae</taxon>
        <taxon>Boletus</taxon>
    </lineage>
</organism>
<sequence length="133" mass="15223">MTESNQPSTVPVSVSKENKAKKFYEHGKDALGLALSVANMQEEKTLRKVERHHQPQVGKPRPERNNRGRARDRTKRLEEVKVMITERRADVKKEKAKSRKEPKGRVQQRHDAKITTPEDSSTSAAPRKRVSFA</sequence>
<proteinExistence type="predicted"/>
<reference evidence="2" key="1">
    <citation type="submission" date="2019-10" db="EMBL/GenBank/DDBJ databases">
        <authorList>
            <consortium name="DOE Joint Genome Institute"/>
            <person name="Kuo A."/>
            <person name="Miyauchi S."/>
            <person name="Kiss E."/>
            <person name="Drula E."/>
            <person name="Kohler A."/>
            <person name="Sanchez-Garcia M."/>
            <person name="Andreopoulos B."/>
            <person name="Barry K.W."/>
            <person name="Bonito G."/>
            <person name="Buee M."/>
            <person name="Carver A."/>
            <person name="Chen C."/>
            <person name="Cichocki N."/>
            <person name="Clum A."/>
            <person name="Culley D."/>
            <person name="Crous P.W."/>
            <person name="Fauchery L."/>
            <person name="Girlanda M."/>
            <person name="Hayes R."/>
            <person name="Keri Z."/>
            <person name="LaButti K."/>
            <person name="Lipzen A."/>
            <person name="Lombard V."/>
            <person name="Magnuson J."/>
            <person name="Maillard F."/>
            <person name="Morin E."/>
            <person name="Murat C."/>
            <person name="Nolan M."/>
            <person name="Ohm R."/>
            <person name="Pangilinan J."/>
            <person name="Pereira M."/>
            <person name="Perotto S."/>
            <person name="Peter M."/>
            <person name="Riley R."/>
            <person name="Sitrit Y."/>
            <person name="Stielow B."/>
            <person name="Szollosi G."/>
            <person name="Zifcakova L."/>
            <person name="Stursova M."/>
            <person name="Spatafora J.W."/>
            <person name="Tedersoo L."/>
            <person name="Vaario L.-M."/>
            <person name="Yamada A."/>
            <person name="Yan M."/>
            <person name="Wang P."/>
            <person name="Xu J."/>
            <person name="Bruns T."/>
            <person name="Baldrian P."/>
            <person name="Vilgalys R."/>
            <person name="Henrissat B."/>
            <person name="Grigoriev I.V."/>
            <person name="Hibbett D."/>
            <person name="Nagy L.G."/>
            <person name="Martin F.M."/>
        </authorList>
    </citation>
    <scope>NUCLEOTIDE SEQUENCE</scope>
    <source>
        <strain evidence="2">BED1</strain>
    </source>
</reference>
<evidence type="ECO:0000256" key="1">
    <source>
        <dbReference type="SAM" id="MobiDB-lite"/>
    </source>
</evidence>
<protein>
    <submittedName>
        <fullName evidence="2">Uncharacterized protein</fullName>
    </submittedName>
</protein>
<reference evidence="2" key="2">
    <citation type="journal article" date="2020" name="Nat. Commun.">
        <title>Large-scale genome sequencing of mycorrhizal fungi provides insights into the early evolution of symbiotic traits.</title>
        <authorList>
            <person name="Miyauchi S."/>
            <person name="Kiss E."/>
            <person name="Kuo A."/>
            <person name="Drula E."/>
            <person name="Kohler A."/>
            <person name="Sanchez-Garcia M."/>
            <person name="Morin E."/>
            <person name="Andreopoulos B."/>
            <person name="Barry K.W."/>
            <person name="Bonito G."/>
            <person name="Buee M."/>
            <person name="Carver A."/>
            <person name="Chen C."/>
            <person name="Cichocki N."/>
            <person name="Clum A."/>
            <person name="Culley D."/>
            <person name="Crous P.W."/>
            <person name="Fauchery L."/>
            <person name="Girlanda M."/>
            <person name="Hayes R.D."/>
            <person name="Keri Z."/>
            <person name="LaButti K."/>
            <person name="Lipzen A."/>
            <person name="Lombard V."/>
            <person name="Magnuson J."/>
            <person name="Maillard F."/>
            <person name="Murat C."/>
            <person name="Nolan M."/>
            <person name="Ohm R.A."/>
            <person name="Pangilinan J."/>
            <person name="Pereira M.F."/>
            <person name="Perotto S."/>
            <person name="Peter M."/>
            <person name="Pfister S."/>
            <person name="Riley R."/>
            <person name="Sitrit Y."/>
            <person name="Stielow J.B."/>
            <person name="Szollosi G."/>
            <person name="Zifcakova L."/>
            <person name="Stursova M."/>
            <person name="Spatafora J.W."/>
            <person name="Tedersoo L."/>
            <person name="Vaario L.M."/>
            <person name="Yamada A."/>
            <person name="Yan M."/>
            <person name="Wang P."/>
            <person name="Xu J."/>
            <person name="Bruns T."/>
            <person name="Baldrian P."/>
            <person name="Vilgalys R."/>
            <person name="Dunand C."/>
            <person name="Henrissat B."/>
            <person name="Grigoriev I.V."/>
            <person name="Hibbett D."/>
            <person name="Nagy L.G."/>
            <person name="Martin F.M."/>
        </authorList>
    </citation>
    <scope>NUCLEOTIDE SEQUENCE</scope>
    <source>
        <strain evidence="2">BED1</strain>
    </source>
</reference>
<feature type="region of interest" description="Disordered" evidence="1">
    <location>
        <begin position="44"/>
        <end position="133"/>
    </location>
</feature>
<evidence type="ECO:0000313" key="3">
    <source>
        <dbReference type="Proteomes" id="UP001194468"/>
    </source>
</evidence>
<name>A0AAD4GCU7_BOLED</name>
<accession>A0AAD4GCU7</accession>